<feature type="transmembrane region" description="Helical" evidence="1">
    <location>
        <begin position="51"/>
        <end position="76"/>
    </location>
</feature>
<evidence type="ECO:0000256" key="1">
    <source>
        <dbReference type="SAM" id="Phobius"/>
    </source>
</evidence>
<proteinExistence type="predicted"/>
<feature type="transmembrane region" description="Helical" evidence="1">
    <location>
        <begin position="82"/>
        <end position="101"/>
    </location>
</feature>
<keyword evidence="1" id="KW-0472">Membrane</keyword>
<reference evidence="2" key="1">
    <citation type="submission" date="2020-10" db="EMBL/GenBank/DDBJ databases">
        <authorList>
            <person name="Gilroy R."/>
        </authorList>
    </citation>
    <scope>NUCLEOTIDE SEQUENCE</scope>
    <source>
        <strain evidence="2">ChiSjej4B22-8349</strain>
    </source>
</reference>
<sequence length="129" mass="14853">MKNRPETFEYTYSAKRQEEIRSIRRKYMMVDESEDKMELLRKLDKSATRKGMIVSITLGVLGCLLLGIGMCFTMVWVEWFIYGIPVGLIGIALIITAYPAFARITKKERERLAPRIIELTEELSGEDAV</sequence>
<comment type="caution">
    <text evidence="2">The sequence shown here is derived from an EMBL/GenBank/DDBJ whole genome shotgun (WGS) entry which is preliminary data.</text>
</comment>
<dbReference type="EMBL" id="DVOB01000081">
    <property type="protein sequence ID" value="HIU95814.1"/>
    <property type="molecule type" value="Genomic_DNA"/>
</dbReference>
<keyword evidence="1" id="KW-1133">Transmembrane helix</keyword>
<accession>A0A9D1SUM6</accession>
<dbReference type="Proteomes" id="UP000824130">
    <property type="component" value="Unassembled WGS sequence"/>
</dbReference>
<gene>
    <name evidence="2" type="ORF">IAD25_03780</name>
</gene>
<evidence type="ECO:0000313" key="3">
    <source>
        <dbReference type="Proteomes" id="UP000824130"/>
    </source>
</evidence>
<organism evidence="2 3">
    <name type="scientific">Candidatus Allocopromorpha excrementipullorum</name>
    <dbReference type="NCBI Taxonomy" id="2840743"/>
    <lineage>
        <taxon>Bacteria</taxon>
        <taxon>Bacillati</taxon>
        <taxon>Bacillota</taxon>
        <taxon>Clostridia</taxon>
        <taxon>Eubacteriales</taxon>
        <taxon>Eubacteriaceae</taxon>
        <taxon>Eubacteriaceae incertae sedis</taxon>
        <taxon>Candidatus Allocopromorpha</taxon>
    </lineage>
</organism>
<name>A0A9D1SUM6_9FIRM</name>
<dbReference type="AlphaFoldDB" id="A0A9D1SUM6"/>
<evidence type="ECO:0000313" key="2">
    <source>
        <dbReference type="EMBL" id="HIU95814.1"/>
    </source>
</evidence>
<keyword evidence="1" id="KW-0812">Transmembrane</keyword>
<reference evidence="2" key="2">
    <citation type="journal article" date="2021" name="PeerJ">
        <title>Extensive microbial diversity within the chicken gut microbiome revealed by metagenomics and culture.</title>
        <authorList>
            <person name="Gilroy R."/>
            <person name="Ravi A."/>
            <person name="Getino M."/>
            <person name="Pursley I."/>
            <person name="Horton D.L."/>
            <person name="Alikhan N.F."/>
            <person name="Baker D."/>
            <person name="Gharbi K."/>
            <person name="Hall N."/>
            <person name="Watson M."/>
            <person name="Adriaenssens E.M."/>
            <person name="Foster-Nyarko E."/>
            <person name="Jarju S."/>
            <person name="Secka A."/>
            <person name="Antonio M."/>
            <person name="Oren A."/>
            <person name="Chaudhuri R.R."/>
            <person name="La Ragione R."/>
            <person name="Hildebrand F."/>
            <person name="Pallen M.J."/>
        </authorList>
    </citation>
    <scope>NUCLEOTIDE SEQUENCE</scope>
    <source>
        <strain evidence="2">ChiSjej4B22-8349</strain>
    </source>
</reference>
<protein>
    <submittedName>
        <fullName evidence="2">Uncharacterized protein</fullName>
    </submittedName>
</protein>